<evidence type="ECO:0000313" key="9">
    <source>
        <dbReference type="Proteomes" id="UP000831786"/>
    </source>
</evidence>
<dbReference type="SUPFAM" id="SSF103473">
    <property type="entry name" value="MFS general substrate transporter"/>
    <property type="match status" value="1"/>
</dbReference>
<sequence length="471" mass="48628">MSPSLTVASFIDEAALSTYQKRVVALCLGLGLAEGINALSLGYVIPALSELYDVPPAAFAFIFITALIGEIIGNFVLAPLGDKFGRRTMIRVGILIFGTAAVVSAFVGSVEALAVCRFFAGFGIGAAVPSVFTLASDFSPNRTKGRVISILSMSISAGGFLIGLVASEFIPNYGGAAFLALGGVLPLVLLAATWWALPESVAYLADQNRQEAVRRTLRRIAPESLDRLGDDAVFAPAERAQGARVVLLFKNGRLPQTVLIWVLSFLGLFNSYFIFSFLATILIIDGVPEPASLLSVSLATFGGMVGGVALGLLMDRTSLGVAAGSLGTLLAIVGFLVLMVVPADSGALVFAILGAALGAGAIGANSCSQVLATQIYPATIRSTGLGWYSAMGRLGGLVAPSLIGALLAANVSPNALYGTAIVPLALTGGVLVFFAIRYRSRLRETEPREETTETLGAALASSSPSGARTSA</sequence>
<keyword evidence="9" id="KW-1185">Reference proteome</keyword>
<organism evidence="8 9">
    <name type="scientific">Leucobacter allii</name>
    <dbReference type="NCBI Taxonomy" id="2932247"/>
    <lineage>
        <taxon>Bacteria</taxon>
        <taxon>Bacillati</taxon>
        <taxon>Actinomycetota</taxon>
        <taxon>Actinomycetes</taxon>
        <taxon>Micrococcales</taxon>
        <taxon>Microbacteriaceae</taxon>
        <taxon>Leucobacter</taxon>
    </lineage>
</organism>
<dbReference type="PROSITE" id="PS50850">
    <property type="entry name" value="MFS"/>
    <property type="match status" value="1"/>
</dbReference>
<feature type="compositionally biased region" description="Low complexity" evidence="5">
    <location>
        <begin position="453"/>
        <end position="471"/>
    </location>
</feature>
<dbReference type="EMBL" id="CP095045">
    <property type="protein sequence ID" value="UOQ57520.1"/>
    <property type="molecule type" value="Genomic_DNA"/>
</dbReference>
<feature type="transmembrane region" description="Helical" evidence="6">
    <location>
        <begin position="385"/>
        <end position="409"/>
    </location>
</feature>
<dbReference type="Proteomes" id="UP000831786">
    <property type="component" value="Chromosome"/>
</dbReference>
<gene>
    <name evidence="8" type="ORF">MUN78_01345</name>
</gene>
<feature type="transmembrane region" description="Helical" evidence="6">
    <location>
        <begin position="319"/>
        <end position="341"/>
    </location>
</feature>
<dbReference type="Pfam" id="PF07690">
    <property type="entry name" value="MFS_1"/>
    <property type="match status" value="1"/>
</dbReference>
<dbReference type="InterPro" id="IPR011701">
    <property type="entry name" value="MFS"/>
</dbReference>
<feature type="transmembrane region" description="Helical" evidence="6">
    <location>
        <begin position="415"/>
        <end position="436"/>
    </location>
</feature>
<dbReference type="InterPro" id="IPR036259">
    <property type="entry name" value="MFS_trans_sf"/>
</dbReference>
<name>A0ABY4FMM4_9MICO</name>
<dbReference type="Gene3D" id="1.20.1250.20">
    <property type="entry name" value="MFS general substrate transporter like domains"/>
    <property type="match status" value="1"/>
</dbReference>
<protein>
    <submittedName>
        <fullName evidence="8">MFS transporter</fullName>
    </submittedName>
</protein>
<feature type="transmembrane region" description="Helical" evidence="6">
    <location>
        <begin position="290"/>
        <end position="312"/>
    </location>
</feature>
<feature type="region of interest" description="Disordered" evidence="5">
    <location>
        <begin position="445"/>
        <end position="471"/>
    </location>
</feature>
<evidence type="ECO:0000256" key="3">
    <source>
        <dbReference type="ARBA" id="ARBA00022989"/>
    </source>
</evidence>
<evidence type="ECO:0000256" key="6">
    <source>
        <dbReference type="SAM" id="Phobius"/>
    </source>
</evidence>
<feature type="transmembrane region" description="Helical" evidence="6">
    <location>
        <begin position="89"/>
        <end position="106"/>
    </location>
</feature>
<feature type="transmembrane region" description="Helical" evidence="6">
    <location>
        <begin position="258"/>
        <end position="284"/>
    </location>
</feature>
<dbReference type="PANTHER" id="PTHR23508:SF10">
    <property type="entry name" value="CARBOXYLIC ACID TRANSPORTER PROTEIN HOMOLOG"/>
    <property type="match status" value="1"/>
</dbReference>
<evidence type="ECO:0000256" key="2">
    <source>
        <dbReference type="ARBA" id="ARBA00022692"/>
    </source>
</evidence>
<feature type="transmembrane region" description="Helical" evidence="6">
    <location>
        <begin position="347"/>
        <end position="364"/>
    </location>
</feature>
<evidence type="ECO:0000259" key="7">
    <source>
        <dbReference type="PROSITE" id="PS50850"/>
    </source>
</evidence>
<evidence type="ECO:0000313" key="8">
    <source>
        <dbReference type="EMBL" id="UOQ57520.1"/>
    </source>
</evidence>
<evidence type="ECO:0000256" key="1">
    <source>
        <dbReference type="ARBA" id="ARBA00004651"/>
    </source>
</evidence>
<keyword evidence="2 6" id="KW-0812">Transmembrane</keyword>
<feature type="domain" description="Major facilitator superfamily (MFS) profile" evidence="7">
    <location>
        <begin position="23"/>
        <end position="446"/>
    </location>
</feature>
<proteinExistence type="predicted"/>
<accession>A0ABY4FMM4</accession>
<comment type="subcellular location">
    <subcellularLocation>
        <location evidence="1">Cell membrane</location>
        <topology evidence="1">Multi-pass membrane protein</topology>
    </subcellularLocation>
</comment>
<dbReference type="PANTHER" id="PTHR23508">
    <property type="entry name" value="CARBOXYLIC ACID TRANSPORTER PROTEIN HOMOLOG"/>
    <property type="match status" value="1"/>
</dbReference>
<keyword evidence="3 6" id="KW-1133">Transmembrane helix</keyword>
<dbReference type="InterPro" id="IPR020846">
    <property type="entry name" value="MFS_dom"/>
</dbReference>
<evidence type="ECO:0000256" key="4">
    <source>
        <dbReference type="ARBA" id="ARBA00023136"/>
    </source>
</evidence>
<dbReference type="RefSeq" id="WP_244728276.1">
    <property type="nucleotide sequence ID" value="NZ_CP095045.1"/>
</dbReference>
<feature type="transmembrane region" description="Helical" evidence="6">
    <location>
        <begin position="57"/>
        <end position="77"/>
    </location>
</feature>
<keyword evidence="4 6" id="KW-0472">Membrane</keyword>
<evidence type="ECO:0000256" key="5">
    <source>
        <dbReference type="SAM" id="MobiDB-lite"/>
    </source>
</evidence>
<feature type="transmembrane region" description="Helical" evidence="6">
    <location>
        <begin position="147"/>
        <end position="170"/>
    </location>
</feature>
<feature type="transmembrane region" description="Helical" evidence="6">
    <location>
        <begin position="23"/>
        <end position="45"/>
    </location>
</feature>
<feature type="transmembrane region" description="Helical" evidence="6">
    <location>
        <begin position="176"/>
        <end position="197"/>
    </location>
</feature>
<feature type="transmembrane region" description="Helical" evidence="6">
    <location>
        <begin position="112"/>
        <end position="135"/>
    </location>
</feature>
<reference evidence="8 9" key="1">
    <citation type="submission" date="2022-04" db="EMBL/GenBank/DDBJ databases">
        <title>Leucobacter sp. isolated from rhizosphere of garlic.</title>
        <authorList>
            <person name="Won M."/>
            <person name="Lee C.-M."/>
            <person name="Woen H.-Y."/>
            <person name="Kwon S.-W."/>
        </authorList>
    </citation>
    <scope>NUCLEOTIDE SEQUENCE [LARGE SCALE GENOMIC DNA]</scope>
    <source>
        <strain evidence="8 9">H21R-40</strain>
    </source>
</reference>